<accession>A0A428AFY5</accession>
<keyword evidence="3" id="KW-0732">Signal</keyword>
<proteinExistence type="predicted"/>
<dbReference type="PROSITE" id="PS51109">
    <property type="entry name" value="G5"/>
    <property type="match status" value="3"/>
</dbReference>
<dbReference type="NCBIfam" id="TIGR01167">
    <property type="entry name" value="LPXTG_anchor"/>
    <property type="match status" value="1"/>
</dbReference>
<dbReference type="EC" id="3.2.1.52" evidence="8"/>
<feature type="compositionally biased region" description="Polar residues" evidence="5">
    <location>
        <begin position="372"/>
        <end position="387"/>
    </location>
</feature>
<dbReference type="Pfam" id="PF00746">
    <property type="entry name" value="Gram_pos_anchor"/>
    <property type="match status" value="1"/>
</dbReference>
<reference evidence="8 9" key="1">
    <citation type="submission" date="2018-11" db="EMBL/GenBank/DDBJ databases">
        <title>Species Designations Belie Phenotypic and Genotypic Heterogeneity in Oral Streptococci.</title>
        <authorList>
            <person name="Velsko I."/>
        </authorList>
    </citation>
    <scope>NUCLEOTIDE SEQUENCE [LARGE SCALE GENOMIC DNA]</scope>
    <source>
        <strain evidence="8 9">BCC51</strain>
    </source>
</reference>
<evidence type="ECO:0000259" key="6">
    <source>
        <dbReference type="PROSITE" id="PS50847"/>
    </source>
</evidence>
<protein>
    <submittedName>
        <fullName evidence="8">Beta-N-acetylhexosaminidase</fullName>
        <ecNumber evidence="8">3.2.1.52</ecNumber>
    </submittedName>
</protein>
<dbReference type="SMART" id="SM01208">
    <property type="entry name" value="G5"/>
    <property type="match status" value="2"/>
</dbReference>
<dbReference type="Gene3D" id="2.20.230.10">
    <property type="entry name" value="Resuscitation-promoting factor rpfb"/>
    <property type="match status" value="2"/>
</dbReference>
<evidence type="ECO:0000256" key="2">
    <source>
        <dbReference type="ARBA" id="ARBA00022525"/>
    </source>
</evidence>
<evidence type="ECO:0000313" key="9">
    <source>
        <dbReference type="Proteomes" id="UP000282617"/>
    </source>
</evidence>
<dbReference type="AlphaFoldDB" id="A0A428AFY5"/>
<name>A0A428AFY5_STRCR</name>
<feature type="region of interest" description="Disordered" evidence="5">
    <location>
        <begin position="365"/>
        <end position="387"/>
    </location>
</feature>
<keyword evidence="1" id="KW-0134">Cell wall</keyword>
<feature type="domain" description="G5" evidence="7">
    <location>
        <begin position="1"/>
        <end position="35"/>
    </location>
</feature>
<evidence type="ECO:0000256" key="3">
    <source>
        <dbReference type="ARBA" id="ARBA00022729"/>
    </source>
</evidence>
<organism evidence="8 9">
    <name type="scientific">Streptococcus cristatus</name>
    <dbReference type="NCBI Taxonomy" id="45634"/>
    <lineage>
        <taxon>Bacteria</taxon>
        <taxon>Bacillati</taxon>
        <taxon>Bacillota</taxon>
        <taxon>Bacilli</taxon>
        <taxon>Lactobacillales</taxon>
        <taxon>Streptococcaceae</taxon>
        <taxon>Streptococcus</taxon>
    </lineage>
</organism>
<evidence type="ECO:0000313" key="8">
    <source>
        <dbReference type="EMBL" id="RSI39955.1"/>
    </source>
</evidence>
<keyword evidence="8" id="KW-0326">Glycosidase</keyword>
<dbReference type="InterPro" id="IPR011098">
    <property type="entry name" value="G5_dom"/>
</dbReference>
<feature type="domain" description="G5" evidence="7">
    <location>
        <begin position="139"/>
        <end position="219"/>
    </location>
</feature>
<dbReference type="Pfam" id="PF07501">
    <property type="entry name" value="G5"/>
    <property type="match status" value="2"/>
</dbReference>
<keyword evidence="8" id="KW-0378">Hydrolase</keyword>
<dbReference type="Proteomes" id="UP000282617">
    <property type="component" value="Unassembled WGS sequence"/>
</dbReference>
<comment type="caution">
    <text evidence="8">The sequence shown here is derived from an EMBL/GenBank/DDBJ whole genome shotgun (WGS) entry which is preliminary data.</text>
</comment>
<dbReference type="InterPro" id="IPR019931">
    <property type="entry name" value="LPXTG_anchor"/>
</dbReference>
<evidence type="ECO:0000256" key="5">
    <source>
        <dbReference type="SAM" id="MobiDB-lite"/>
    </source>
</evidence>
<keyword evidence="4" id="KW-0572">Peptidoglycan-anchor</keyword>
<feature type="region of interest" description="Disordered" evidence="5">
    <location>
        <begin position="209"/>
        <end position="244"/>
    </location>
</feature>
<evidence type="ECO:0000256" key="4">
    <source>
        <dbReference type="ARBA" id="ARBA00023088"/>
    </source>
</evidence>
<gene>
    <name evidence="8" type="primary">strH_2</name>
    <name evidence="8" type="ORF">D8872_10075</name>
</gene>
<evidence type="ECO:0000256" key="1">
    <source>
        <dbReference type="ARBA" id="ARBA00022512"/>
    </source>
</evidence>
<sequence>MEVTIENGQETGRVTRDSFVSKDPIDQIVEVGKPVEQISPAEGVKNLVVEQPRLDIVTEVLPFNTVERENPQLPKGTRKVVKEGKAGEKTTLVEVTIENGQETGRVTRDSFVSKSPVDKIVEVGKPVEQVTPAEGVKNLVVEQPRLDVVTEEVGFNTVERENAQLPKGTRKVVQEGKAGEKTVLVEVTIENGKESGRVTRDSFVSKDPVDQIVEVGSKEEKPNKPTTPEKPVEPSKPSKPENNLRILTDEATKVQVISMKSTLDQVVALKVKKVAAQSLEGKLYDAYDIRLEDQFGQSVQPKGKVFISLPVASNKDVENVFFMTAANQLDAVSFQQKGHYIEYMTDQLGVYAVVYKSTATPQMQEQVHGAKGTSSSQGPATKSATLPSTGTAKDSAFLLGLLLALTGLFLMKKKENM</sequence>
<feature type="compositionally biased region" description="Basic and acidic residues" evidence="5">
    <location>
        <begin position="230"/>
        <end position="239"/>
    </location>
</feature>
<feature type="domain" description="Gram-positive cocci surface proteins LPxTG" evidence="6">
    <location>
        <begin position="386"/>
        <end position="417"/>
    </location>
</feature>
<dbReference type="PROSITE" id="PS50847">
    <property type="entry name" value="GRAM_POS_ANCHORING"/>
    <property type="match status" value="1"/>
</dbReference>
<keyword evidence="2" id="KW-0964">Secreted</keyword>
<evidence type="ECO:0000259" key="7">
    <source>
        <dbReference type="PROSITE" id="PS51109"/>
    </source>
</evidence>
<feature type="domain" description="G5" evidence="7">
    <location>
        <begin position="47"/>
        <end position="127"/>
    </location>
</feature>
<dbReference type="GO" id="GO:0004563">
    <property type="term" value="F:beta-N-acetylhexosaminidase activity"/>
    <property type="evidence" value="ECO:0007669"/>
    <property type="project" value="UniProtKB-EC"/>
</dbReference>
<dbReference type="EMBL" id="RJNA01000042">
    <property type="protein sequence ID" value="RSI39955.1"/>
    <property type="molecule type" value="Genomic_DNA"/>
</dbReference>